<sequence length="70" mass="8250">MSLIPFYAEALYKDKEIDTLFLLKVTFSDDDANLRWIGDNPDYYVGLDLSMVEEKIQFTLDENNQWVLPE</sequence>
<evidence type="ECO:0000313" key="1">
    <source>
        <dbReference type="EMBL" id="GAC27482.1"/>
    </source>
</evidence>
<keyword evidence="2" id="KW-1185">Reference proteome</keyword>
<dbReference type="Proteomes" id="UP000006251">
    <property type="component" value="Unassembled WGS sequence"/>
</dbReference>
<comment type="caution">
    <text evidence="1">The sequence shown here is derived from an EMBL/GenBank/DDBJ whole genome shotgun (WGS) entry which is preliminary data.</text>
</comment>
<proteinExistence type="predicted"/>
<name>K6ZAU3_9ALTE</name>
<evidence type="ECO:0000313" key="2">
    <source>
        <dbReference type="Proteomes" id="UP000006251"/>
    </source>
</evidence>
<organism evidence="1 2">
    <name type="scientific">Brumicola pallidula DSM 14239 = ACAM 615</name>
    <dbReference type="NCBI Taxonomy" id="1121922"/>
    <lineage>
        <taxon>Bacteria</taxon>
        <taxon>Pseudomonadati</taxon>
        <taxon>Pseudomonadota</taxon>
        <taxon>Gammaproteobacteria</taxon>
        <taxon>Alteromonadales</taxon>
        <taxon>Alteromonadaceae</taxon>
        <taxon>Brumicola</taxon>
    </lineage>
</organism>
<gene>
    <name evidence="1" type="ORF">GPAL_0602</name>
</gene>
<dbReference type="EMBL" id="BAEQ01000013">
    <property type="protein sequence ID" value="GAC27482.1"/>
    <property type="molecule type" value="Genomic_DNA"/>
</dbReference>
<dbReference type="AlphaFoldDB" id="K6ZAU3"/>
<reference evidence="2" key="1">
    <citation type="journal article" date="2014" name="Environ. Microbiol.">
        <title>Comparative genomics of the marine bacterial genus Glaciecola reveals the high degree of genomic diversity and genomic characteristic for cold adaptation.</title>
        <authorList>
            <person name="Qin Q.L."/>
            <person name="Xie B.B."/>
            <person name="Yu Y."/>
            <person name="Shu Y.L."/>
            <person name="Rong J.C."/>
            <person name="Zhang Y.J."/>
            <person name="Zhao D.L."/>
            <person name="Chen X.L."/>
            <person name="Zhang X.Y."/>
            <person name="Chen B."/>
            <person name="Zhou B.C."/>
            <person name="Zhang Y.Z."/>
        </authorList>
    </citation>
    <scope>NUCLEOTIDE SEQUENCE [LARGE SCALE GENOMIC DNA]</scope>
    <source>
        <strain evidence="2">ACAM 615</strain>
    </source>
</reference>
<dbReference type="RefSeq" id="WP_006009113.1">
    <property type="nucleotide sequence ID" value="NZ_AUAV01000012.1"/>
</dbReference>
<dbReference type="STRING" id="1121922.GCA_000428905_02379"/>
<accession>K6ZAU3</accession>
<protein>
    <submittedName>
        <fullName evidence="1">Uncharacterized protein</fullName>
    </submittedName>
</protein>